<dbReference type="InterPro" id="IPR014710">
    <property type="entry name" value="RmlC-like_jellyroll"/>
</dbReference>
<protein>
    <submittedName>
        <fullName evidence="2">Cyclic nucleotide-binding domain-containing protein</fullName>
    </submittedName>
</protein>
<comment type="caution">
    <text evidence="2">The sequence shown here is derived from an EMBL/GenBank/DDBJ whole genome shotgun (WGS) entry which is preliminary data.</text>
</comment>
<dbReference type="Gene3D" id="2.60.120.10">
    <property type="entry name" value="Jelly Rolls"/>
    <property type="match status" value="1"/>
</dbReference>
<reference evidence="2" key="1">
    <citation type="submission" date="2020-07" db="EMBL/GenBank/DDBJ databases">
        <title>Huge and variable diversity of episymbiotic CPR bacteria and DPANN archaea in groundwater ecosystems.</title>
        <authorList>
            <person name="He C.Y."/>
            <person name="Keren R."/>
            <person name="Whittaker M."/>
            <person name="Farag I.F."/>
            <person name="Doudna J."/>
            <person name="Cate J.H.D."/>
            <person name="Banfield J.F."/>
        </authorList>
    </citation>
    <scope>NUCLEOTIDE SEQUENCE</scope>
    <source>
        <strain evidence="2">NC_groundwater_1520_Pr4_B-0.1um_53_5</strain>
    </source>
</reference>
<evidence type="ECO:0000259" key="1">
    <source>
        <dbReference type="PROSITE" id="PS50042"/>
    </source>
</evidence>
<name>A0A933MHJ0_UNCT6</name>
<dbReference type="SUPFAM" id="SSF51206">
    <property type="entry name" value="cAMP-binding domain-like"/>
    <property type="match status" value="1"/>
</dbReference>
<organism evidence="2 3">
    <name type="scientific">candidate division TA06 bacterium</name>
    <dbReference type="NCBI Taxonomy" id="2250710"/>
    <lineage>
        <taxon>Bacteria</taxon>
        <taxon>Bacteria division TA06</taxon>
    </lineage>
</organism>
<gene>
    <name evidence="2" type="ORF">HY768_02590</name>
</gene>
<feature type="domain" description="Cyclic nucleotide-binding" evidence="1">
    <location>
        <begin position="12"/>
        <end position="138"/>
    </location>
</feature>
<dbReference type="CDD" id="cd00038">
    <property type="entry name" value="CAP_ED"/>
    <property type="match status" value="1"/>
</dbReference>
<evidence type="ECO:0000313" key="3">
    <source>
        <dbReference type="Proteomes" id="UP000736328"/>
    </source>
</evidence>
<dbReference type="InterPro" id="IPR000595">
    <property type="entry name" value="cNMP-bd_dom"/>
</dbReference>
<dbReference type="Proteomes" id="UP000736328">
    <property type="component" value="Unassembled WGS sequence"/>
</dbReference>
<dbReference type="PROSITE" id="PS50042">
    <property type="entry name" value="CNMP_BINDING_3"/>
    <property type="match status" value="1"/>
</dbReference>
<dbReference type="EMBL" id="JACQXR010000032">
    <property type="protein sequence ID" value="MBI4726107.1"/>
    <property type="molecule type" value="Genomic_DNA"/>
</dbReference>
<sequence length="158" mass="17217">MVDKKLLKDNSLFSDCSQSEIDKLSPLFSERSYVANQVMIPEQSENRELMILLEGSVAVEVALSLSASAEKLMLTSETSPGRIIEWSSAIDTTKSGGTASARALKPTKVLVADGQALVGLLKSEKELGYKLMQKILLVIASRLKDTRLQLISMAAQCR</sequence>
<proteinExistence type="predicted"/>
<evidence type="ECO:0000313" key="2">
    <source>
        <dbReference type="EMBL" id="MBI4726107.1"/>
    </source>
</evidence>
<accession>A0A933MHJ0</accession>
<dbReference type="InterPro" id="IPR018490">
    <property type="entry name" value="cNMP-bd_dom_sf"/>
</dbReference>
<dbReference type="AlphaFoldDB" id="A0A933MHJ0"/>